<reference evidence="2 3" key="8">
    <citation type="journal article" date="2010" name="J. Virol.">
        <title>Microarray analysis of Paramecium bursaria chlorella virus 1 transcription.</title>
        <authorList>
            <person name="Yanai-Balser G.M."/>
            <person name="Duncan G.A."/>
            <person name="Eudy J.D."/>
            <person name="Wang D."/>
            <person name="Li X."/>
            <person name="Agarkova I.V."/>
            <person name="Dunigan D.D."/>
            <person name="Van Etten J.L."/>
        </authorList>
    </citation>
    <scope>NUCLEOTIDE SEQUENCE [LARGE SCALE GENOMIC DNA]</scope>
</reference>
<proteinExistence type="predicted"/>
<evidence type="ECO:0000313" key="3">
    <source>
        <dbReference type="Proteomes" id="UP000000862"/>
    </source>
</evidence>
<feature type="transmembrane region" description="Helical" evidence="1">
    <location>
        <begin position="12"/>
        <end position="29"/>
    </location>
</feature>
<keyword evidence="1" id="KW-0812">Transmembrane</keyword>
<keyword evidence="3" id="KW-1185">Reference proteome</keyword>
<sequence length="40" mass="4542">MNVISSTGKTLFHAETMSCIFVIFILKFLKLKITSFRDGC</sequence>
<dbReference type="GeneID" id="10971127"/>
<reference evidence="2 3" key="2">
    <citation type="journal article" date="1995" name="Virology">
        <title>Analysis of 43 kb of the Chlorella virus PBCV-1 330-kb genome: map positions 45 to 88.</title>
        <authorList>
            <person name="Li Y."/>
            <person name="Lu Z."/>
            <person name="Burbank D.E."/>
            <person name="Kutish G.F."/>
            <person name="Rock D.L."/>
            <person name="Van Etten J.L."/>
        </authorList>
    </citation>
    <scope>NUCLEOTIDE SEQUENCE [LARGE SCALE GENOMIC DNA]</scope>
</reference>
<keyword evidence="1" id="KW-0472">Membrane</keyword>
<organismHost>
    <name type="scientific">Chlorella</name>
    <dbReference type="NCBI Taxonomy" id="3071"/>
</organismHost>
<reference evidence="2 3" key="1">
    <citation type="journal article" date="1995" name="Virology">
        <title>Analysis of 45 kb of DNA located at the left end of the chlorella virus PBCV-1 genome.</title>
        <authorList>
            <person name="Lu Z."/>
            <person name="Li Y."/>
            <person name="Zhang Y."/>
            <person name="Kutish G.F."/>
            <person name="Rock D.L."/>
            <person name="Van Etten J.L."/>
        </authorList>
    </citation>
    <scope>NUCLEOTIDE SEQUENCE [LARGE SCALE GENOMIC DNA]</scope>
</reference>
<reference evidence="2 3" key="7">
    <citation type="journal article" date="2000" name="Virology">
        <title>Characterization of a beta-1,3-glucanase encoded by chlorella virus PBCV-1.</title>
        <authorList>
            <person name="Sun L."/>
            <person name="Gurnon J.R."/>
            <person name="Adams B.J."/>
            <person name="Graves M.V."/>
            <person name="Van Etten J.L."/>
        </authorList>
    </citation>
    <scope>NUCLEOTIDE SEQUENCE [LARGE SCALE GENOMIC DNA]</scope>
</reference>
<dbReference type="Proteomes" id="UP000000862">
    <property type="component" value="Segment"/>
</dbReference>
<evidence type="ECO:0000313" key="2">
    <source>
        <dbReference type="EMBL" id="AEI70107.1"/>
    </source>
</evidence>
<protein>
    <submittedName>
        <fullName evidence="2">Uncharacterized protein</fullName>
    </submittedName>
</protein>
<name>F8TU46_PBCV1</name>
<accession>F8TU46</accession>
<dbReference type="KEGG" id="vg:10971127"/>
<keyword evidence="1" id="KW-1133">Transmembrane helix</keyword>
<reference evidence="2 3" key="5">
    <citation type="journal article" date="1997" name="Virology">
        <title>Analysis of 74 kb of DNA located at the right end of the 330-kb chlorella virus PBCV-1 genome.</title>
        <authorList>
            <person name="Li Y."/>
            <person name="Lu Z."/>
            <person name="Sun L."/>
            <person name="Ropp S."/>
            <person name="Kutish G.F."/>
            <person name="Rock D.L."/>
            <person name="Van Etten J.L."/>
        </authorList>
    </citation>
    <scope>NUCLEOTIDE SEQUENCE [LARGE SCALE GENOMIC DNA]</scope>
</reference>
<dbReference type="RefSeq" id="YP_004678962.1">
    <property type="nucleotide sequence ID" value="NC_000852.5"/>
</dbReference>
<reference evidence="2 3" key="3">
    <citation type="journal article" date="1996" name="Virology">
        <title>Analysis of 94 kb of the chlorella virus PBCV-1 330-kb genome: map positions 88 to 182.</title>
        <authorList>
            <person name="Lu Z."/>
            <person name="Li Y."/>
            <person name="Que Q."/>
            <person name="Kutish G.F."/>
            <person name="Rock D.L."/>
            <person name="Van Etten J.L."/>
        </authorList>
    </citation>
    <scope>NUCLEOTIDE SEQUENCE [LARGE SCALE GENOMIC DNA]</scope>
</reference>
<gene>
    <name evidence="2" type="primary">a481aL</name>
</gene>
<organism evidence="2 3">
    <name type="scientific">Paramecium bursaria Chlorella virus 1</name>
    <name type="common">PBCV-1</name>
    <dbReference type="NCBI Taxonomy" id="10506"/>
    <lineage>
        <taxon>Viruses</taxon>
        <taxon>Varidnaviria</taxon>
        <taxon>Bamfordvirae</taxon>
        <taxon>Nucleocytoviricota</taxon>
        <taxon>Megaviricetes</taxon>
        <taxon>Algavirales</taxon>
        <taxon>Phycodnaviridae</taxon>
        <taxon>Chlorovirus</taxon>
        <taxon>Chlorovirus vanettense</taxon>
    </lineage>
</organism>
<dbReference type="EMBL" id="JF411744">
    <property type="protein sequence ID" value="AEI70107.1"/>
    <property type="molecule type" value="Genomic_DNA"/>
</dbReference>
<reference evidence="2 3" key="6">
    <citation type="journal article" date="1999" name="Virology">
        <title>Chlorella virus PBCV-1 encodes a functional homospermidine synthase.</title>
        <authorList>
            <person name="Kaiser A."/>
            <person name="Vollmert M."/>
            <person name="Tholl D."/>
            <person name="Graves M.V."/>
            <person name="Gurnon J.R."/>
            <person name="Xing W."/>
            <person name="Lisec A.D."/>
            <person name="Nickerson K.W."/>
            <person name="Van Etten J.L."/>
        </authorList>
    </citation>
    <scope>NUCLEOTIDE SEQUENCE [LARGE SCALE GENOMIC DNA]</scope>
</reference>
<reference evidence="2 3" key="4">
    <citation type="journal article" date="1996" name="Virology">
        <title>Analysis of 76 kb of the chlorella virus PBCV-1 330-kb genome: map positions 182 to 258.</title>
        <authorList>
            <person name="Kutish G.F."/>
            <person name="Li Y."/>
            <person name="Lu Z."/>
            <person name="Furuta M."/>
            <person name="Rock D.L."/>
            <person name="Van Etten J.L."/>
        </authorList>
    </citation>
    <scope>NUCLEOTIDE SEQUENCE [LARGE SCALE GENOMIC DNA]</scope>
</reference>
<evidence type="ECO:0000256" key="1">
    <source>
        <dbReference type="SAM" id="Phobius"/>
    </source>
</evidence>